<dbReference type="PANTHER" id="PTHR46797:SF1">
    <property type="entry name" value="METHYLPHOSPHONATE SYNTHASE"/>
    <property type="match status" value="1"/>
</dbReference>
<dbReference type="SMART" id="SM00530">
    <property type="entry name" value="HTH_XRE"/>
    <property type="match status" value="1"/>
</dbReference>
<dbReference type="GO" id="GO:0003700">
    <property type="term" value="F:DNA-binding transcription factor activity"/>
    <property type="evidence" value="ECO:0007669"/>
    <property type="project" value="TreeGrafter"/>
</dbReference>
<dbReference type="InterPro" id="IPR050807">
    <property type="entry name" value="TransReg_Diox_bact_type"/>
</dbReference>
<dbReference type="AlphaFoldDB" id="A0A849Y0U0"/>
<dbReference type="GO" id="GO:0003677">
    <property type="term" value="F:DNA binding"/>
    <property type="evidence" value="ECO:0007669"/>
    <property type="project" value="UniProtKB-KW"/>
</dbReference>
<protein>
    <submittedName>
        <fullName evidence="3">Helix-turn-helix transcriptional regulator</fullName>
    </submittedName>
</protein>
<evidence type="ECO:0000259" key="2">
    <source>
        <dbReference type="PROSITE" id="PS50943"/>
    </source>
</evidence>
<dbReference type="EMBL" id="JABWDC010000053">
    <property type="protein sequence ID" value="NUN87345.1"/>
    <property type="molecule type" value="Genomic_DNA"/>
</dbReference>
<reference evidence="3 4" key="2">
    <citation type="submission" date="2020-07" db="EMBL/GenBank/DDBJ databases">
        <title>Bacterial metabolism rescues the inhibition of intestinal drug absorption by food and drug additives.</title>
        <authorList>
            <person name="Zou L."/>
            <person name="Spanogiannopoulos P."/>
            <person name="Chien H.-C."/>
            <person name="Pieper L.M."/>
            <person name="Cai W."/>
            <person name="Khuri N."/>
            <person name="Pottel J."/>
            <person name="Vora B."/>
            <person name="Ni Z."/>
            <person name="Tsakalozou E."/>
            <person name="Zhang W."/>
            <person name="Shoichet B.K."/>
            <person name="Giacomini K.M."/>
            <person name="Turnbaugh P.J."/>
        </authorList>
    </citation>
    <scope>NUCLEOTIDE SEQUENCE [LARGE SCALE GENOMIC DNA]</scope>
    <source>
        <strain evidence="3 4">F22</strain>
    </source>
</reference>
<gene>
    <name evidence="3" type="ORF">HUU93_12210</name>
</gene>
<dbReference type="InterPro" id="IPR010982">
    <property type="entry name" value="Lambda_DNA-bd_dom_sf"/>
</dbReference>
<evidence type="ECO:0000313" key="3">
    <source>
        <dbReference type="EMBL" id="NUN87345.1"/>
    </source>
</evidence>
<proteinExistence type="predicted"/>
<feature type="domain" description="HTH cro/C1-type" evidence="2">
    <location>
        <begin position="15"/>
        <end position="69"/>
    </location>
</feature>
<dbReference type="Proteomes" id="UP000554488">
    <property type="component" value="Unassembled WGS sequence"/>
</dbReference>
<keyword evidence="1" id="KW-0238">DNA-binding</keyword>
<evidence type="ECO:0000256" key="1">
    <source>
        <dbReference type="ARBA" id="ARBA00023125"/>
    </source>
</evidence>
<comment type="caution">
    <text evidence="3">The sequence shown here is derived from an EMBL/GenBank/DDBJ whole genome shotgun (WGS) entry which is preliminary data.</text>
</comment>
<accession>A0A849Y0U0</accession>
<dbReference type="CDD" id="cd00093">
    <property type="entry name" value="HTH_XRE"/>
    <property type="match status" value="1"/>
</dbReference>
<name>A0A849Y0U0_9FIRM</name>
<dbReference type="GO" id="GO:0005829">
    <property type="term" value="C:cytosol"/>
    <property type="evidence" value="ECO:0007669"/>
    <property type="project" value="TreeGrafter"/>
</dbReference>
<evidence type="ECO:0000313" key="4">
    <source>
        <dbReference type="Proteomes" id="UP000554488"/>
    </source>
</evidence>
<organism evidence="3 4">
    <name type="scientific">Coprococcus comes</name>
    <dbReference type="NCBI Taxonomy" id="410072"/>
    <lineage>
        <taxon>Bacteria</taxon>
        <taxon>Bacillati</taxon>
        <taxon>Bacillota</taxon>
        <taxon>Clostridia</taxon>
        <taxon>Lachnospirales</taxon>
        <taxon>Lachnospiraceae</taxon>
        <taxon>Coprococcus</taxon>
    </lineage>
</organism>
<dbReference type="InterPro" id="IPR001387">
    <property type="entry name" value="Cro/C1-type_HTH"/>
</dbReference>
<dbReference type="SUPFAM" id="SSF47413">
    <property type="entry name" value="lambda repressor-like DNA-binding domains"/>
    <property type="match status" value="1"/>
</dbReference>
<dbReference type="PROSITE" id="PS50943">
    <property type="entry name" value="HTH_CROC1"/>
    <property type="match status" value="1"/>
</dbReference>
<reference evidence="3 4" key="1">
    <citation type="submission" date="2020-04" db="EMBL/GenBank/DDBJ databases">
        <authorList>
            <person name="Pieper L."/>
        </authorList>
    </citation>
    <scope>NUCLEOTIDE SEQUENCE [LARGE SCALE GENOMIC DNA]</scope>
    <source>
        <strain evidence="3 4">F22</strain>
    </source>
</reference>
<dbReference type="Pfam" id="PF01381">
    <property type="entry name" value="HTH_3"/>
    <property type="match status" value="1"/>
</dbReference>
<dbReference type="Gene3D" id="1.10.260.40">
    <property type="entry name" value="lambda repressor-like DNA-binding domains"/>
    <property type="match status" value="1"/>
</dbReference>
<sequence>MKERYSMEKNFGTRVRQARHKAGLTQAALAEKLNLDETTISRIENGSQATSFATMLNFSEALDVKFDYLICDYLDDSIHSKDPINAEILDMITPLPDNYKRLIRDNIRQLLEKIPPEMGEK</sequence>
<dbReference type="PANTHER" id="PTHR46797">
    <property type="entry name" value="HTH-TYPE TRANSCRIPTIONAL REGULATOR"/>
    <property type="match status" value="1"/>
</dbReference>